<dbReference type="Pfam" id="PF00248">
    <property type="entry name" value="Aldo_ket_red"/>
    <property type="match status" value="2"/>
</dbReference>
<protein>
    <recommendedName>
        <fullName evidence="4">NADP-dependent oxidoreductase domain-containing protein</fullName>
    </recommendedName>
</protein>
<dbReference type="PRINTS" id="PR00069">
    <property type="entry name" value="ALDKETRDTASE"/>
</dbReference>
<evidence type="ECO:0000259" key="4">
    <source>
        <dbReference type="Pfam" id="PF00248"/>
    </source>
</evidence>
<organism evidence="5 6">
    <name type="scientific">Brassica carinata</name>
    <name type="common">Ethiopian mustard</name>
    <name type="synonym">Abyssinian cabbage</name>
    <dbReference type="NCBI Taxonomy" id="52824"/>
    <lineage>
        <taxon>Eukaryota</taxon>
        <taxon>Viridiplantae</taxon>
        <taxon>Streptophyta</taxon>
        <taxon>Embryophyta</taxon>
        <taxon>Tracheophyta</taxon>
        <taxon>Spermatophyta</taxon>
        <taxon>Magnoliopsida</taxon>
        <taxon>eudicotyledons</taxon>
        <taxon>Gunneridae</taxon>
        <taxon>Pentapetalae</taxon>
        <taxon>rosids</taxon>
        <taxon>malvids</taxon>
        <taxon>Brassicales</taxon>
        <taxon>Brassicaceae</taxon>
        <taxon>Brassiceae</taxon>
        <taxon>Brassica</taxon>
    </lineage>
</organism>
<sequence length="288" mass="32604">MRSDVARLRCGKTIPLLGMGTYCPKKDRESTISAVHQAIKIGYRHFDTAKIYGSEEALGTALGQAISYGTVQREDIFVTSKLWSSDHHDPISALTQTLKTMGLEYLDSYLVHWPIKLKPGVNEPIPKEEEFEKDLGIEETWQAMERCLEIVNQVEMHPLWRQSKLREVCEENKIHVSGYSPLGAPGNCWGSTAVIEHPVIKSIALKHNATPAQVALRWGMSKGASVIMKSFDGARMRENKRALEVKLDDQDLSHIDQLEEWKLMRGDFLVNQTTSPYKSIAQLWDNEI</sequence>
<dbReference type="Proteomes" id="UP000886595">
    <property type="component" value="Unassembled WGS sequence"/>
</dbReference>
<comment type="caution">
    <text evidence="5">The sequence shown here is derived from an EMBL/GenBank/DDBJ whole genome shotgun (WGS) entry which is preliminary data.</text>
</comment>
<dbReference type="PIRSF" id="PIRSF000097">
    <property type="entry name" value="AKR"/>
    <property type="match status" value="1"/>
</dbReference>
<name>A0A8X7WD13_BRACI</name>
<dbReference type="EMBL" id="JAAMPC010000002">
    <property type="protein sequence ID" value="KAG2326915.1"/>
    <property type="molecule type" value="Genomic_DNA"/>
</dbReference>
<dbReference type="InterPro" id="IPR036812">
    <property type="entry name" value="NAD(P)_OxRdtase_dom_sf"/>
</dbReference>
<dbReference type="InterPro" id="IPR023210">
    <property type="entry name" value="NADP_OxRdtase_dom"/>
</dbReference>
<dbReference type="InterPro" id="IPR020471">
    <property type="entry name" value="AKR"/>
</dbReference>
<gene>
    <name evidence="5" type="ORF">Bca52824_009643</name>
</gene>
<evidence type="ECO:0000313" key="5">
    <source>
        <dbReference type="EMBL" id="KAG2326915.1"/>
    </source>
</evidence>
<dbReference type="PANTHER" id="PTHR11732">
    <property type="entry name" value="ALDO/KETO REDUCTASE"/>
    <property type="match status" value="1"/>
</dbReference>
<dbReference type="OrthoDB" id="416253at2759"/>
<evidence type="ECO:0000256" key="2">
    <source>
        <dbReference type="PIRSR" id="PIRSR000097-2"/>
    </source>
</evidence>
<dbReference type="GO" id="GO:0016491">
    <property type="term" value="F:oxidoreductase activity"/>
    <property type="evidence" value="ECO:0007669"/>
    <property type="project" value="InterPro"/>
</dbReference>
<proteinExistence type="predicted"/>
<feature type="domain" description="NADP-dependent oxidoreductase" evidence="4">
    <location>
        <begin position="151"/>
        <end position="259"/>
    </location>
</feature>
<feature type="binding site" evidence="2">
    <location>
        <position position="112"/>
    </location>
    <ligand>
        <name>substrate</name>
    </ligand>
</feature>
<evidence type="ECO:0000256" key="1">
    <source>
        <dbReference type="PIRSR" id="PIRSR000097-1"/>
    </source>
</evidence>
<reference evidence="5 6" key="1">
    <citation type="submission" date="2020-02" db="EMBL/GenBank/DDBJ databases">
        <authorList>
            <person name="Ma Q."/>
            <person name="Huang Y."/>
            <person name="Song X."/>
            <person name="Pei D."/>
        </authorList>
    </citation>
    <scope>NUCLEOTIDE SEQUENCE [LARGE SCALE GENOMIC DNA]</scope>
    <source>
        <strain evidence="5">Sxm20200214</strain>
        <tissue evidence="5">Leaf</tissue>
    </source>
</reference>
<feature type="domain" description="NADP-dependent oxidoreductase" evidence="4">
    <location>
        <begin position="18"/>
        <end position="147"/>
    </location>
</feature>
<evidence type="ECO:0000313" key="6">
    <source>
        <dbReference type="Proteomes" id="UP000886595"/>
    </source>
</evidence>
<dbReference type="Gene3D" id="3.20.20.100">
    <property type="entry name" value="NADP-dependent oxidoreductase domain"/>
    <property type="match status" value="2"/>
</dbReference>
<dbReference type="AlphaFoldDB" id="A0A8X7WD13"/>
<keyword evidence="6" id="KW-1185">Reference proteome</keyword>
<evidence type="ECO:0000256" key="3">
    <source>
        <dbReference type="PIRSR" id="PIRSR000097-3"/>
    </source>
</evidence>
<feature type="site" description="Lowers pKa of active site Tyr" evidence="3">
    <location>
        <position position="81"/>
    </location>
</feature>
<accession>A0A8X7WD13</accession>
<feature type="active site" description="Proton donor" evidence="1">
    <location>
        <position position="52"/>
    </location>
</feature>
<dbReference type="PROSITE" id="PS00798">
    <property type="entry name" value="ALDOKETO_REDUCTASE_1"/>
    <property type="match status" value="1"/>
</dbReference>
<dbReference type="InterPro" id="IPR018170">
    <property type="entry name" value="Aldo/ket_reductase_CS"/>
</dbReference>
<dbReference type="SUPFAM" id="SSF51430">
    <property type="entry name" value="NAD(P)-linked oxidoreductase"/>
    <property type="match status" value="1"/>
</dbReference>